<proteinExistence type="predicted"/>
<accession>A0ABR5DV62</accession>
<protein>
    <recommendedName>
        <fullName evidence="3">DUF4132 domain-containing protein</fullName>
    </recommendedName>
</protein>
<reference evidence="1 2" key="1">
    <citation type="submission" date="2015-03" db="EMBL/GenBank/DDBJ databases">
        <authorList>
            <person name="Lepp D."/>
            <person name="Hassan Y.I."/>
            <person name="Li X.-Z."/>
            <person name="Zhou T."/>
        </authorList>
    </citation>
    <scope>NUCLEOTIDE SEQUENCE [LARGE SCALE GENOMIC DNA]</scope>
    <source>
        <strain evidence="1 2">Cr7-05</strain>
    </source>
</reference>
<keyword evidence="2" id="KW-1185">Reference proteome</keyword>
<name>A0ABR5DV62_9HYPH</name>
<evidence type="ECO:0000313" key="1">
    <source>
        <dbReference type="EMBL" id="KKC31905.1"/>
    </source>
</evidence>
<dbReference type="Proteomes" id="UP000033519">
    <property type="component" value="Unassembled WGS sequence"/>
</dbReference>
<evidence type="ECO:0000313" key="2">
    <source>
        <dbReference type="Proteomes" id="UP000033519"/>
    </source>
</evidence>
<comment type="caution">
    <text evidence="1">The sequence shown here is derived from an EMBL/GenBank/DDBJ whole genome shotgun (WGS) entry which is preliminary data.</text>
</comment>
<organism evidence="1 2">
    <name type="scientific">Devosia psychrophila</name>
    <dbReference type="NCBI Taxonomy" id="728005"/>
    <lineage>
        <taxon>Bacteria</taxon>
        <taxon>Pseudomonadati</taxon>
        <taxon>Pseudomonadota</taxon>
        <taxon>Alphaproteobacteria</taxon>
        <taxon>Hyphomicrobiales</taxon>
        <taxon>Devosiaceae</taxon>
        <taxon>Devosia</taxon>
    </lineage>
</organism>
<evidence type="ECO:0008006" key="3">
    <source>
        <dbReference type="Google" id="ProtNLM"/>
    </source>
</evidence>
<gene>
    <name evidence="1" type="ORF">WH91_16960</name>
</gene>
<sequence>MPLKDEHSSVLQLLAGEFEQQVRAIWAGNKLSEYLCATDARRHVWHSWLSGPLNNSLDRNRSSMALAHKLLTYTRGRDLIFHAYGIVPQGVMRALAKLGAVARSADVYKCLIKVLLANDKAVAKLMHHVPRIEDETIRGLAMLPPGMTTKSTLDLFRSGRVPGQALGYFCWTLRRLEQLAGAEVIAQILQAPVPLVEMRRVVLAMAFPEAPWPGTTELKPLRSESALYEAAAMFNNCLTGSRVRSDAVLKVLSGRCYFYLWEGEERALLRFEPLGTVGWYLEEIRGVQNRSLSPKTSAEIASTLTESAILAPVSSEDWVLSTGEPYWDFD</sequence>
<dbReference type="EMBL" id="LAPV01000149">
    <property type="protein sequence ID" value="KKC31905.1"/>
    <property type="molecule type" value="Genomic_DNA"/>
</dbReference>